<protein>
    <submittedName>
        <fullName evidence="1">Uncharacterized protein</fullName>
    </submittedName>
</protein>
<name>A0ACB0ETH3_RANTA</name>
<accession>A0ACB0ETH3</accession>
<dbReference type="EMBL" id="OX596111">
    <property type="protein sequence ID" value="CAI9704040.1"/>
    <property type="molecule type" value="Genomic_DNA"/>
</dbReference>
<reference evidence="1" key="1">
    <citation type="submission" date="2023-05" db="EMBL/GenBank/DDBJ databases">
        <authorList>
            <consortium name="ELIXIR-Norway"/>
        </authorList>
    </citation>
    <scope>NUCLEOTIDE SEQUENCE</scope>
</reference>
<proteinExistence type="predicted"/>
<dbReference type="Proteomes" id="UP001162501">
    <property type="component" value="Chromosome 27"/>
</dbReference>
<evidence type="ECO:0000313" key="2">
    <source>
        <dbReference type="Proteomes" id="UP001162501"/>
    </source>
</evidence>
<gene>
    <name evidence="1" type="ORF">MRATA1EN3_LOCUS15253</name>
</gene>
<organism evidence="1 2">
    <name type="scientific">Rangifer tarandus platyrhynchus</name>
    <name type="common">Svalbard reindeer</name>
    <dbReference type="NCBI Taxonomy" id="3082113"/>
    <lineage>
        <taxon>Eukaryota</taxon>
        <taxon>Metazoa</taxon>
        <taxon>Chordata</taxon>
        <taxon>Craniata</taxon>
        <taxon>Vertebrata</taxon>
        <taxon>Euteleostomi</taxon>
        <taxon>Mammalia</taxon>
        <taxon>Eutheria</taxon>
        <taxon>Laurasiatheria</taxon>
        <taxon>Artiodactyla</taxon>
        <taxon>Ruminantia</taxon>
        <taxon>Pecora</taxon>
        <taxon>Cervidae</taxon>
        <taxon>Odocoileinae</taxon>
        <taxon>Rangifer</taxon>
    </lineage>
</organism>
<evidence type="ECO:0000313" key="1">
    <source>
        <dbReference type="EMBL" id="CAI9704040.1"/>
    </source>
</evidence>
<sequence>MRRTEGMVAPSLVSACDACDRTPVCLTPAPGLLRAAAPCGVPGRGVASLPHVPVKVSPLCHACQRVPTAVQGSQEERNPQMLFHSAENRDQLPRPAHCPGDQHLSISGAAGLGAGGSLFFEPGRAGGLRTGQKPELGQLRAGPEAQGALGEKARRPQGPS</sequence>